<dbReference type="Proteomes" id="UP000031972">
    <property type="component" value="Unassembled WGS sequence"/>
</dbReference>
<keyword evidence="1" id="KW-0732">Signal</keyword>
<dbReference type="RefSeq" id="WP_041060518.1">
    <property type="nucleotide sequence ID" value="NZ_JXRR01000018.1"/>
</dbReference>
<feature type="signal peptide" evidence="1">
    <location>
        <begin position="1"/>
        <end position="18"/>
    </location>
</feature>
<evidence type="ECO:0000256" key="1">
    <source>
        <dbReference type="SAM" id="SignalP"/>
    </source>
</evidence>
<organism evidence="2 3">
    <name type="scientific">Jeotgalibacillus campisalis</name>
    <dbReference type="NCBI Taxonomy" id="220754"/>
    <lineage>
        <taxon>Bacteria</taxon>
        <taxon>Bacillati</taxon>
        <taxon>Bacillota</taxon>
        <taxon>Bacilli</taxon>
        <taxon>Bacillales</taxon>
        <taxon>Caryophanaceae</taxon>
        <taxon>Jeotgalibacillus</taxon>
    </lineage>
</organism>
<keyword evidence="3" id="KW-1185">Reference proteome</keyword>
<evidence type="ECO:0000313" key="3">
    <source>
        <dbReference type="Proteomes" id="UP000031972"/>
    </source>
</evidence>
<comment type="caution">
    <text evidence="2">The sequence shown here is derived from an EMBL/GenBank/DDBJ whole genome shotgun (WGS) entry which is preliminary data.</text>
</comment>
<protein>
    <recommendedName>
        <fullName evidence="4">DUF948 domain-containing protein</fullName>
    </recommendedName>
</protein>
<dbReference type="InterPro" id="IPR009293">
    <property type="entry name" value="UPF0478"/>
</dbReference>
<feature type="chain" id="PRO_5039251194" description="DUF948 domain-containing protein" evidence="1">
    <location>
        <begin position="19"/>
        <end position="143"/>
    </location>
</feature>
<evidence type="ECO:0000313" key="2">
    <source>
        <dbReference type="EMBL" id="KIL45528.1"/>
    </source>
</evidence>
<dbReference type="PATRIC" id="fig|220754.4.peg.3124"/>
<proteinExistence type="predicted"/>
<evidence type="ECO:0008006" key="4">
    <source>
        <dbReference type="Google" id="ProtNLM"/>
    </source>
</evidence>
<gene>
    <name evidence="2" type="ORF">KR50_31100</name>
</gene>
<sequence>MIMKISAAGASAAFICLAAKLIQTLGVTQLTLAEVKNSINSLTKESQKLIQSAEQATVDIQSKVKLLDPLLESAKDVGEVVHSVTDKVKQAGMAKNIVTEASVNNPQSGKSFPLSSDIYTPSHEPNVNLISSTPTGGVKIKIK</sequence>
<dbReference type="Pfam" id="PF06103">
    <property type="entry name" value="DUF948"/>
    <property type="match status" value="1"/>
</dbReference>
<name>A0A0C2VNG6_9BACL</name>
<accession>A0A0C2VNG6</accession>
<dbReference type="OrthoDB" id="2967641at2"/>
<dbReference type="EMBL" id="JXRR01000018">
    <property type="protein sequence ID" value="KIL45528.1"/>
    <property type="molecule type" value="Genomic_DNA"/>
</dbReference>
<dbReference type="AlphaFoldDB" id="A0A0C2VNG6"/>
<reference evidence="2 3" key="1">
    <citation type="submission" date="2015-01" db="EMBL/GenBank/DDBJ databases">
        <title>Jeotgalibacillus campisalis genome sequencing.</title>
        <authorList>
            <person name="Goh K.M."/>
            <person name="Chan K.-G."/>
            <person name="Yaakop A.S."/>
            <person name="Ee R."/>
            <person name="Gan H.M."/>
            <person name="Chan C.S."/>
        </authorList>
    </citation>
    <scope>NUCLEOTIDE SEQUENCE [LARGE SCALE GENOMIC DNA]</scope>
    <source>
        <strain evidence="2 3">SF-57</strain>
    </source>
</reference>